<evidence type="ECO:0000313" key="1">
    <source>
        <dbReference type="EMBL" id="EUJ28754.1"/>
    </source>
</evidence>
<proteinExistence type="predicted"/>
<keyword evidence="1" id="KW-0547">Nucleotide-binding</keyword>
<dbReference type="STRING" id="1265820.PCORN_11647"/>
<organism evidence="1 2">
    <name type="scientific">Listeria cornellensis FSL F6-0969</name>
    <dbReference type="NCBI Taxonomy" id="1265820"/>
    <lineage>
        <taxon>Bacteria</taxon>
        <taxon>Bacillati</taxon>
        <taxon>Bacillota</taxon>
        <taxon>Bacilli</taxon>
        <taxon>Bacillales</taxon>
        <taxon>Listeriaceae</taxon>
        <taxon>Listeria</taxon>
    </lineage>
</organism>
<comment type="caution">
    <text evidence="1">The sequence shown here is derived from an EMBL/GenBank/DDBJ whole genome shotgun (WGS) entry which is preliminary data.</text>
</comment>
<reference evidence="1 2" key="1">
    <citation type="journal article" date="2014" name="Int. J. Syst. Evol. Microbiol.">
        <title>Listeria floridensis sp. nov., Listeria aquatica sp. nov., Listeria cornellensis sp. nov., Listeria riparia sp. nov. and Listeria grandensis sp. nov., from agricultural and natural environments.</title>
        <authorList>
            <person name="den Bakker H.C."/>
            <person name="Warchocki S."/>
            <person name="Wright E.M."/>
            <person name="Allred A.F."/>
            <person name="Ahlstrom C."/>
            <person name="Manuel C.S."/>
            <person name="Stasiewicz M.J."/>
            <person name="Burrell A."/>
            <person name="Roof S."/>
            <person name="Strawn L."/>
            <person name="Fortes E.D."/>
            <person name="Nightingale K.K."/>
            <person name="Kephart D."/>
            <person name="Wiedmann M."/>
        </authorList>
    </citation>
    <scope>NUCLEOTIDE SEQUENCE [LARGE SCALE GENOMIC DNA]</scope>
    <source>
        <strain evidence="2">FSL F6-969</strain>
    </source>
</reference>
<accession>W7BPD3</accession>
<keyword evidence="2" id="KW-1185">Reference proteome</keyword>
<dbReference type="GO" id="GO:0005524">
    <property type="term" value="F:ATP binding"/>
    <property type="evidence" value="ECO:0007669"/>
    <property type="project" value="UniProtKB-KW"/>
</dbReference>
<dbReference type="Proteomes" id="UP000019254">
    <property type="component" value="Unassembled WGS sequence"/>
</dbReference>
<dbReference type="AlphaFoldDB" id="W7BPD3"/>
<name>W7BPD3_9LIST</name>
<keyword evidence="1" id="KW-0067">ATP-binding</keyword>
<evidence type="ECO:0000313" key="2">
    <source>
        <dbReference type="Proteomes" id="UP000019254"/>
    </source>
</evidence>
<dbReference type="PATRIC" id="fig|1265820.5.peg.2291"/>
<dbReference type="EMBL" id="AODE01000021">
    <property type="protein sequence ID" value="EUJ28754.1"/>
    <property type="molecule type" value="Genomic_DNA"/>
</dbReference>
<gene>
    <name evidence="1" type="ORF">PCORN_11647</name>
</gene>
<protein>
    <submittedName>
        <fullName evidence="1">ABC transporter ATP-binding protein</fullName>
    </submittedName>
</protein>
<sequence length="76" mass="8756">MEQYVIVKGDQDLLDDEAKSLFVDVEIGVLGFLGLSRKAEEARFYFGEEVIFEKPTLDDIMYYTVQATKKRQQGVM</sequence>